<dbReference type="EMBL" id="JAAOMA010000029">
    <property type="protein sequence ID" value="NHR07175.1"/>
    <property type="molecule type" value="Genomic_DNA"/>
</dbReference>
<keyword evidence="1" id="KW-0472">Membrane</keyword>
<evidence type="ECO:0000313" key="3">
    <source>
        <dbReference type="Proteomes" id="UP001515641"/>
    </source>
</evidence>
<dbReference type="RefSeq" id="WP_166453019.1">
    <property type="nucleotide sequence ID" value="NZ_JAAOMA010000029.1"/>
</dbReference>
<protein>
    <submittedName>
        <fullName evidence="2">Uncharacterized protein</fullName>
    </submittedName>
</protein>
<comment type="caution">
    <text evidence="2">The sequence shown here is derived from an EMBL/GenBank/DDBJ whole genome shotgun (WGS) entry which is preliminary data.</text>
</comment>
<feature type="transmembrane region" description="Helical" evidence="1">
    <location>
        <begin position="54"/>
        <end position="72"/>
    </location>
</feature>
<sequence length="406" mass="44986">MPVDLESLRAPDYELGDPPRLWVWLLILLLVMGGGAGLTLYLWPADAPASGWRFWTYLLGLPFVIYLLMLALRMRDLESWRNQLYLEEQARQEVEQNNVQFGQQPLSLLHGVAWSVAGDLAQTLASVQAHYPLLASTLAHGHRDEVVRHTHLPDKDLLDWQAAPEERMSQRIEDALDKAMESLPPALRALPPQWPLHVELQIDTDGVAVDVIALWRRQWAWRELQPAPASETLVAANGMARLDSWLDQSAPKHYQCARLIVAAQFYERPPANSAEAVCAVLLAWPQGEDEDRLHRPVSGQGRAADAVLAETLLFSGCEPAQLTALWSATGQNDAPWIGALSQQQPHAAVLSIDHQIGHAGMAAEWLALLLAWQAAGPDTPQGFLTRHGEHVMLGLVYQESGHAAQS</sequence>
<feature type="transmembrane region" description="Helical" evidence="1">
    <location>
        <begin position="21"/>
        <end position="42"/>
    </location>
</feature>
<name>A0ABX0L8Q8_9NEIS</name>
<accession>A0ABX0L8Q8</accession>
<proteinExistence type="predicted"/>
<evidence type="ECO:0000313" key="2">
    <source>
        <dbReference type="EMBL" id="NHR07175.1"/>
    </source>
</evidence>
<keyword evidence="3" id="KW-1185">Reference proteome</keyword>
<reference evidence="2 3" key="1">
    <citation type="submission" date="2020-03" db="EMBL/GenBank/DDBJ databases">
        <title>Draft genome sequence of environmentally isolated cultures.</title>
        <authorList>
            <person name="Wilson H.S."/>
            <person name="De Leon M.E."/>
        </authorList>
    </citation>
    <scope>NUCLEOTIDE SEQUENCE [LARGE SCALE GENOMIC DNA]</scope>
    <source>
        <strain evidence="2 3">HSC-31F16</strain>
    </source>
</reference>
<evidence type="ECO:0000256" key="1">
    <source>
        <dbReference type="SAM" id="Phobius"/>
    </source>
</evidence>
<gene>
    <name evidence="2" type="ORF">HA052_18440</name>
</gene>
<keyword evidence="1" id="KW-0812">Transmembrane</keyword>
<organism evidence="2 3">
    <name type="scientific">Chromobacterium fluminis</name>
    <dbReference type="NCBI Taxonomy" id="3044269"/>
    <lineage>
        <taxon>Bacteria</taxon>
        <taxon>Pseudomonadati</taxon>
        <taxon>Pseudomonadota</taxon>
        <taxon>Betaproteobacteria</taxon>
        <taxon>Neisseriales</taxon>
        <taxon>Chromobacteriaceae</taxon>
        <taxon>Chromobacterium</taxon>
    </lineage>
</organism>
<dbReference type="Proteomes" id="UP001515641">
    <property type="component" value="Unassembled WGS sequence"/>
</dbReference>
<keyword evidence="1" id="KW-1133">Transmembrane helix</keyword>